<dbReference type="InterPro" id="IPR050708">
    <property type="entry name" value="T6SS_VgrG/RHS"/>
</dbReference>
<accession>A0ABV1ANX0</accession>
<dbReference type="InterPro" id="IPR006530">
    <property type="entry name" value="YD"/>
</dbReference>
<dbReference type="Gene3D" id="2.60.120.970">
    <property type="match status" value="1"/>
</dbReference>
<dbReference type="NCBIfam" id="NF033679">
    <property type="entry name" value="DNRLRE_dom"/>
    <property type="match status" value="1"/>
</dbReference>
<dbReference type="NCBIfam" id="TIGR01643">
    <property type="entry name" value="YD_repeat_2x"/>
    <property type="match status" value="4"/>
</dbReference>
<evidence type="ECO:0000256" key="1">
    <source>
        <dbReference type="ARBA" id="ARBA00004613"/>
    </source>
</evidence>
<dbReference type="InterPro" id="IPR055372">
    <property type="entry name" value="CBM96"/>
</dbReference>
<comment type="caution">
    <text evidence="6">The sequence shown here is derived from an EMBL/GenBank/DDBJ whole genome shotgun (WGS) entry which is preliminary data.</text>
</comment>
<feature type="domain" description="SH3b" evidence="5">
    <location>
        <begin position="755"/>
        <end position="822"/>
    </location>
</feature>
<evidence type="ECO:0000256" key="4">
    <source>
        <dbReference type="ARBA" id="ARBA00022737"/>
    </source>
</evidence>
<dbReference type="Pfam" id="PF24517">
    <property type="entry name" value="CBM96"/>
    <property type="match status" value="1"/>
</dbReference>
<dbReference type="Gene3D" id="2.180.10.10">
    <property type="entry name" value="RHS repeat-associated core"/>
    <property type="match status" value="2"/>
</dbReference>
<dbReference type="PROSITE" id="PS51781">
    <property type="entry name" value="SH3B"/>
    <property type="match status" value="1"/>
</dbReference>
<dbReference type="Pfam" id="PF25023">
    <property type="entry name" value="TEN_YD-shell"/>
    <property type="match status" value="2"/>
</dbReference>
<dbReference type="PANTHER" id="PTHR32305">
    <property type="match status" value="1"/>
</dbReference>
<keyword evidence="7" id="KW-1185">Reference proteome</keyword>
<dbReference type="InterPro" id="IPR003646">
    <property type="entry name" value="SH3-like_bac-type"/>
</dbReference>
<evidence type="ECO:0000256" key="2">
    <source>
        <dbReference type="ARBA" id="ARBA00022525"/>
    </source>
</evidence>
<evidence type="ECO:0000313" key="6">
    <source>
        <dbReference type="EMBL" id="MEQ2359736.1"/>
    </source>
</evidence>
<keyword evidence="3" id="KW-0732">Signal</keyword>
<evidence type="ECO:0000256" key="3">
    <source>
        <dbReference type="ARBA" id="ARBA00022729"/>
    </source>
</evidence>
<gene>
    <name evidence="6" type="ORF">WMO75_15685</name>
</gene>
<dbReference type="EMBL" id="JBBMEI010000068">
    <property type="protein sequence ID" value="MEQ2359736.1"/>
    <property type="molecule type" value="Genomic_DNA"/>
</dbReference>
<reference evidence="6 7" key="1">
    <citation type="submission" date="2024-03" db="EMBL/GenBank/DDBJ databases">
        <title>Human intestinal bacterial collection.</title>
        <authorList>
            <person name="Pauvert C."/>
            <person name="Hitch T.C.A."/>
            <person name="Clavel T."/>
        </authorList>
    </citation>
    <scope>NUCLEOTIDE SEQUENCE [LARGE SCALE GENOMIC DNA]</scope>
    <source>
        <strain evidence="6 7">CLA-AA-H95</strain>
    </source>
</reference>
<sequence>MQQLLLKLKKTEAILLKSENLEENICRITFLPNQMWLKAQERIYPVVIDPVTTTSKKASEIYDAHVDSLYEEDNFQKSIILKTMGGDEVQRSFIRFELPEMKTGDMVVSARLVLVSLAEDNKERTVEVHKVLHAWNSNSINWYNKPLYSETIEDLCCYKGDKQKYITMDITRMVKDWYQNGGNYGLMLKDDYELSGYTEFLSSDCDNGYQDMRPRIDISYVNYSGLEDYWTYHSQDAGRAGTVHVNDYNGNLIMIHDTMNTEGSLEPMALSHVYNSNNCATDLGYGYGFALNYHQTLVKTKIGGTDYYKHTDGDGTIHYFYYDSTEKKWKDESGLEQTLTIHTDGTEQLVIHDKEDNQLRFRNGWLVKVQDKNGNCLSISWAEQRIISITDGSGRKTTLDYLLDNNGKRTTLTQITGPSGNKKTFTYGSGNLTGITDIDGEKVKYVYNGNHMLTEVHNIDGYSVKYGYYGTKPYRVKSITEYAGTQKGNSLSLTYGYNSTKFTDNKKRSEIYRFNNSGNLIHIHDGFGHAASGKYNRSGNHVNCLENATKLQTNVVQLLKDPIIQAATCGWKTEISSDGSGKTEINTNTALCKVGNRSLKLESTAKTGSVCWYQDVSLLKGQTYTASMFVKVTKMDRASDGAVFLRARYQDKDNVWHYEDSEQLKSTTTDFIHLHKTFTLPADIVKTSVRVYLVAMHTICTVYGDMAQLETGSTVSHCNLVDNGDFHLGTTSGFTKTGSFEDGLTSVGTSNIIPVQSAIVVSAAKSTVYATPSLNGTKVVEVTKGTHLYALCYEKNEDIYWYKVRTAAGKRGYLHGGHATAYLGGNTGDHSAVVGVSGAVLRSSASDSGSIVEEAIPRGTCAAVRSVKTDADGKNWLYLGMQIDKKRYTGYMKEESVIRLCRNYPSGTMSQEDKLYDSPSLSGKVLTTLEKGKNILLRGVLTKSGTKWYAIQWGGRFCFVPSRYCTLKQEPAVYRLASETVTEGVGGLEKHIFRFMGEPKVSKRLTKVLDLTGKKGDTFMVNAWGRGTCLPETDNDKNRRFGVEVVFVAADDTTDVHYTNFSPDILDWQFLSDIYVAKKDYSKVKISYTYCKNANTAYFDGLSLYREEFGQTYTYDDKNNLVSAVDSQKNTTKFEYNAGSDLTGITDPKGSKYTYTYDKKHNVTSGKSSMGILNRLVYDDKGNITRSGVVKPNETEKGIWVERTFTADKNHVSAVTDAEGNKVQYEWDTSRDLLRSLTDGEGNKLSYGYDKAERLISVSQNVTVDGKKQVVKNIYTYTKDRLAGIEHNGFNYGFTYDVFGNTTAASIAGNQVISYEYEAQNGKLLKTIYANGDEIRYTYDTQDRFSISYLKPAGSSEQRLNSYIYNKEGNLCKVTNHLSGKTYELDYDFLDRLMRVRDESGVCYEYTYDANNQMIRMFHTDGRAKLTTGYTYDKDGREKEVRVAGKFTRSTDYDNLGRVTKQSFSAENGDTSMSMTYKYPDAEKNKEYALPSEMDVQECSYSYKYDRNGNITEIQRVPHKGSTEKILKDTFQYDERNQLIRENSQSQDKTIVYAYDQGGNLKSVKEYAYTEGTLPETPVHEETGTYSSTWKDQLLNWDGTAMTYDAVGNMLTMGDTVYTWTMGRKLASVDNGRKAQYFYDHTGARVKKVVDGVATNYHMAGDLLASETRNGGTIWYVYDSGANLVAIIIAGKYYYYVRNIQNDIVALVDESGKTVVNYVYDSWGKLLSITGSLKDTVGIQNPFRYRGYYYDNETGMYYLKNRYYDPGLRRFIGSDAITTVEASLETFHNRNLYIYCNQNPIVRSDSKGNIWQVLLAGAVGAGISLGYQLVFEKKELNMKTVAQATLDGIVMAVGASAATVGWQIVTNVATSVISGIMNEDDGMEIACQATVSGALAYFGGKGNDFAGIEAKWKFKVSSNAEVKDINIRTQLNEIAGNQFKRKTKRGIYNMTSSTVRGNGASRGVSKGYSGYMGPIIGEERRYNGKVTIYSHLYYGKDKSIVKRVYKIV</sequence>
<proteinExistence type="predicted"/>
<dbReference type="Gene3D" id="2.30.30.40">
    <property type="entry name" value="SH3 Domains"/>
    <property type="match status" value="1"/>
</dbReference>
<evidence type="ECO:0000259" key="5">
    <source>
        <dbReference type="PROSITE" id="PS51781"/>
    </source>
</evidence>
<keyword evidence="2" id="KW-0964">Secreted</keyword>
<comment type="subcellular location">
    <subcellularLocation>
        <location evidence="1">Secreted</location>
    </subcellularLocation>
</comment>
<keyword evidence="4" id="KW-0677">Repeat</keyword>
<name>A0ABV1ANX0_9FIRM</name>
<evidence type="ECO:0000313" key="7">
    <source>
        <dbReference type="Proteomes" id="UP001446032"/>
    </source>
</evidence>
<dbReference type="Gene3D" id="2.60.120.260">
    <property type="entry name" value="Galactose-binding domain-like"/>
    <property type="match status" value="1"/>
</dbReference>
<dbReference type="NCBIfam" id="TIGR03696">
    <property type="entry name" value="Rhs_assc_core"/>
    <property type="match status" value="1"/>
</dbReference>
<dbReference type="Proteomes" id="UP001446032">
    <property type="component" value="Unassembled WGS sequence"/>
</dbReference>
<dbReference type="RefSeq" id="WP_349078459.1">
    <property type="nucleotide sequence ID" value="NZ_JBBMEI010000068.1"/>
</dbReference>
<organism evidence="6 7">
    <name type="scientific">Blautia intestinihominis</name>
    <dbReference type="NCBI Taxonomy" id="3133152"/>
    <lineage>
        <taxon>Bacteria</taxon>
        <taxon>Bacillati</taxon>
        <taxon>Bacillota</taxon>
        <taxon>Clostridia</taxon>
        <taxon>Lachnospirales</taxon>
        <taxon>Lachnospiraceae</taxon>
        <taxon>Blautia</taxon>
    </lineage>
</organism>
<dbReference type="PANTHER" id="PTHR32305:SF15">
    <property type="entry name" value="PROTEIN RHSA-RELATED"/>
    <property type="match status" value="1"/>
</dbReference>
<dbReference type="InterPro" id="IPR056823">
    <property type="entry name" value="TEN-like_YD-shell"/>
</dbReference>
<dbReference type="InterPro" id="IPR022385">
    <property type="entry name" value="Rhs_assc_core"/>
</dbReference>
<protein>
    <submittedName>
        <fullName evidence="6">DNRLRE domain-containing protein</fullName>
    </submittedName>
</protein>